<evidence type="ECO:0000256" key="1">
    <source>
        <dbReference type="SAM" id="SignalP"/>
    </source>
</evidence>
<protein>
    <submittedName>
        <fullName evidence="2">Uncharacterized protein</fullName>
    </submittedName>
</protein>
<comment type="caution">
    <text evidence="2">The sequence shown here is derived from an EMBL/GenBank/DDBJ whole genome shotgun (WGS) entry which is preliminary data.</text>
</comment>
<reference evidence="2 3" key="1">
    <citation type="submission" date="2016-03" db="EMBL/GenBank/DDBJ databases">
        <authorList>
            <person name="Ploux O."/>
        </authorList>
    </citation>
    <scope>NUCLEOTIDE SEQUENCE [LARGE SCALE GENOMIC DNA]</scope>
    <source>
        <strain evidence="2 3">BER2</strain>
    </source>
</reference>
<feature type="chain" id="PRO_5007573236" evidence="1">
    <location>
        <begin position="23"/>
        <end position="575"/>
    </location>
</feature>
<gene>
    <name evidence="2" type="ORF">AZI85_02870</name>
</gene>
<dbReference type="InterPro" id="IPR029058">
    <property type="entry name" value="AB_hydrolase_fold"/>
</dbReference>
<proteinExistence type="predicted"/>
<sequence>MSAKIFSMCVGTFLSVTAIAQAQSLGKAGVDSETLFYQELAKESGEDVPKVQGLMDEVPDGLSTKDISPGCDPRRFEDSVVGKKLTTAQYYATVNKYFKNCSSELTRRSTLGILGLLKYSSYIYPMFTHPQIKQVVIKLADGTKVPAILAMKNDPRPRPLVIVRCGVFCSAVQSASIKAYTMMLFDQSPFNLLFLANQTGMDYIYSNKRVTLGGWSEGYESLEVGKWMLEKWEHKDRISSVHLMGISLGGNAAVLGAAFNDKYPLPNGKKVFNSVTSICGVVSLRPTLDKLYSGQIVGRIFTKMTKDHFREAREYVKDVPDLITDENIPGSRRNMPDYIGLLASESLKRRGIASTPESYFKSNNFWNWKEEVKTPLMLWASRDDMVVSNKINTEVVEHSDQYENSPIVGTLNLNYGNHCGFSSAYGMAASAAVLRTFVLNHSPEFVESYNQKQELPWTFGFKKIGTTQEHVGQSFTFYSQSEEVKVTFRLFNWNGADSCSTAGPWNASGACVQKREYWIPISSLKALGARVPRTDAEAQAMTREFNTKVEFRIKGHPLSGTSSSDFYMTWRSHFE</sequence>
<dbReference type="AlphaFoldDB" id="A0A150WK87"/>
<dbReference type="EMBL" id="LUKF01000012">
    <property type="protein sequence ID" value="KYG64381.1"/>
    <property type="molecule type" value="Genomic_DNA"/>
</dbReference>
<dbReference type="SUPFAM" id="SSF53474">
    <property type="entry name" value="alpha/beta-Hydrolases"/>
    <property type="match status" value="1"/>
</dbReference>
<dbReference type="OrthoDB" id="5287591at2"/>
<evidence type="ECO:0000313" key="3">
    <source>
        <dbReference type="Proteomes" id="UP000075391"/>
    </source>
</evidence>
<organism evidence="2 3">
    <name type="scientific">Bdellovibrio bacteriovorus</name>
    <dbReference type="NCBI Taxonomy" id="959"/>
    <lineage>
        <taxon>Bacteria</taxon>
        <taxon>Pseudomonadati</taxon>
        <taxon>Bdellovibrionota</taxon>
        <taxon>Bdellovibrionia</taxon>
        <taxon>Bdellovibrionales</taxon>
        <taxon>Pseudobdellovibrionaceae</taxon>
        <taxon>Bdellovibrio</taxon>
    </lineage>
</organism>
<name>A0A150WK87_BDEBC</name>
<keyword evidence="1" id="KW-0732">Signal</keyword>
<dbReference type="Gene3D" id="3.40.50.1820">
    <property type="entry name" value="alpha/beta hydrolase"/>
    <property type="match status" value="1"/>
</dbReference>
<accession>A0A150WK87</accession>
<dbReference type="Proteomes" id="UP000075391">
    <property type="component" value="Unassembled WGS sequence"/>
</dbReference>
<evidence type="ECO:0000313" key="2">
    <source>
        <dbReference type="EMBL" id="KYG64381.1"/>
    </source>
</evidence>
<feature type="signal peptide" evidence="1">
    <location>
        <begin position="1"/>
        <end position="22"/>
    </location>
</feature>
<dbReference type="RefSeq" id="WP_063243374.1">
    <property type="nucleotide sequence ID" value="NZ_LUKF01000012.1"/>
</dbReference>